<keyword evidence="3" id="KW-1185">Reference proteome</keyword>
<gene>
    <name evidence="2" type="ORF">C0Q70_04721</name>
</gene>
<evidence type="ECO:0000313" key="2">
    <source>
        <dbReference type="EMBL" id="PVD33465.1"/>
    </source>
</evidence>
<sequence>MFVRYFANGGTSPDDSRDDMLFYIRKNPEVKNKYGMIQPLMEVYRRDSKHLPQLDDPNIDWEESVYLNIIMHQFDFTITCAVCTRTSAKDLQILKKCSHRVYASPSQREMDSKGTHEKITYPNIFFTVDAFEEAFEALIVRDSEFVAVELTASDKAGCFQSVLFLGSVKYDALRRTYESRASMTSKVMQRMSFGWYKDKRRVEFMRMRGPMNKGHAEMAVSRVKGSGPETPNVENFPISDFEDDDQNQYEQRRMSDPSSSSGSRFPGGFRRATSLKKSRSDTEKVDNAGETRTDEVEAGTLQDELDDDVQYNGLWSARSFSQAWYNFKERRRATSVALHANLTYITLPWHRIIADLLENRTAPVLTH</sequence>
<reference evidence="2 3" key="1">
    <citation type="submission" date="2018-04" db="EMBL/GenBank/DDBJ databases">
        <title>The genome of golden apple snail Pomacea canaliculata provides insight into stress tolerance and invasive adaptation.</title>
        <authorList>
            <person name="Liu C."/>
            <person name="Liu B."/>
            <person name="Ren Y."/>
            <person name="Zhang Y."/>
            <person name="Wang H."/>
            <person name="Li S."/>
            <person name="Jiang F."/>
            <person name="Yin L."/>
            <person name="Zhang G."/>
            <person name="Qian W."/>
            <person name="Fan W."/>
        </authorList>
    </citation>
    <scope>NUCLEOTIDE SEQUENCE [LARGE SCALE GENOMIC DNA]</scope>
    <source>
        <strain evidence="2">SZHN2017</strain>
        <tissue evidence="2">Muscle</tissue>
    </source>
</reference>
<feature type="compositionally biased region" description="Basic and acidic residues" evidence="1">
    <location>
        <begin position="278"/>
        <end position="295"/>
    </location>
</feature>
<dbReference type="InterPro" id="IPR019141">
    <property type="entry name" value="DUF2045"/>
</dbReference>
<protein>
    <submittedName>
        <fullName evidence="2">Uncharacterized protein</fullName>
    </submittedName>
</protein>
<dbReference type="PANTHER" id="PTHR21477:SF13">
    <property type="entry name" value="KIAA0930"/>
    <property type="match status" value="1"/>
</dbReference>
<dbReference type="Pfam" id="PF09741">
    <property type="entry name" value="DUF2045"/>
    <property type="match status" value="1"/>
</dbReference>
<comment type="caution">
    <text evidence="2">The sequence shown here is derived from an EMBL/GenBank/DDBJ whole genome shotgun (WGS) entry which is preliminary data.</text>
</comment>
<evidence type="ECO:0000256" key="1">
    <source>
        <dbReference type="SAM" id="MobiDB-lite"/>
    </source>
</evidence>
<dbReference type="PANTHER" id="PTHR21477">
    <property type="entry name" value="ZGC:172139"/>
    <property type="match status" value="1"/>
</dbReference>
<name>A0A2T7PJ59_POMCA</name>
<dbReference type="STRING" id="400727.A0A2T7PJ59"/>
<evidence type="ECO:0000313" key="3">
    <source>
        <dbReference type="Proteomes" id="UP000245119"/>
    </source>
</evidence>
<dbReference type="EMBL" id="PZQS01000003">
    <property type="protein sequence ID" value="PVD33465.1"/>
    <property type="molecule type" value="Genomic_DNA"/>
</dbReference>
<organism evidence="2 3">
    <name type="scientific">Pomacea canaliculata</name>
    <name type="common">Golden apple snail</name>
    <dbReference type="NCBI Taxonomy" id="400727"/>
    <lineage>
        <taxon>Eukaryota</taxon>
        <taxon>Metazoa</taxon>
        <taxon>Spiralia</taxon>
        <taxon>Lophotrochozoa</taxon>
        <taxon>Mollusca</taxon>
        <taxon>Gastropoda</taxon>
        <taxon>Caenogastropoda</taxon>
        <taxon>Architaenioglossa</taxon>
        <taxon>Ampullarioidea</taxon>
        <taxon>Ampullariidae</taxon>
        <taxon>Pomacea</taxon>
    </lineage>
</organism>
<dbReference type="AlphaFoldDB" id="A0A2T7PJ59"/>
<feature type="region of interest" description="Disordered" evidence="1">
    <location>
        <begin position="215"/>
        <end position="299"/>
    </location>
</feature>
<accession>A0A2T7PJ59</accession>
<feature type="compositionally biased region" description="Low complexity" evidence="1">
    <location>
        <begin position="257"/>
        <end position="271"/>
    </location>
</feature>
<dbReference type="OrthoDB" id="1906921at2759"/>
<proteinExistence type="predicted"/>
<dbReference type="Proteomes" id="UP000245119">
    <property type="component" value="Linkage Group LG3"/>
</dbReference>